<dbReference type="PANTHER" id="PTHR33442">
    <property type="entry name" value="TRANS-3-HYDROXY-L-PROLINE DEHYDRATASE"/>
    <property type="match status" value="1"/>
</dbReference>
<dbReference type="Pfam" id="PF05544">
    <property type="entry name" value="Pro_racemase"/>
    <property type="match status" value="1"/>
</dbReference>
<comment type="caution">
    <text evidence="4">The sequence shown here is derived from an EMBL/GenBank/DDBJ whole genome shotgun (WGS) entry which is preliminary data.</text>
</comment>
<evidence type="ECO:0000256" key="1">
    <source>
        <dbReference type="ARBA" id="ARBA00001148"/>
    </source>
</evidence>
<protein>
    <recommendedName>
        <fullName evidence="3">trans-L-3-hydroxyproline dehydratase</fullName>
        <ecNumber evidence="3">4.2.1.77</ecNumber>
    </recommendedName>
</protein>
<dbReference type="EC" id="4.2.1.77" evidence="3"/>
<comment type="similarity">
    <text evidence="2">Belongs to the proline racemase family.</text>
</comment>
<reference evidence="4 5" key="1">
    <citation type="journal article" date="2023" name="Elife">
        <title>Identification of key yeast species and microbe-microbe interactions impacting larval growth of Drosophila in the wild.</title>
        <authorList>
            <person name="Mure A."/>
            <person name="Sugiura Y."/>
            <person name="Maeda R."/>
            <person name="Honda K."/>
            <person name="Sakurai N."/>
            <person name="Takahashi Y."/>
            <person name="Watada M."/>
            <person name="Katoh T."/>
            <person name="Gotoh A."/>
            <person name="Gotoh Y."/>
            <person name="Taniguchi I."/>
            <person name="Nakamura K."/>
            <person name="Hayashi T."/>
            <person name="Katayama T."/>
            <person name="Uemura T."/>
            <person name="Hattori Y."/>
        </authorList>
    </citation>
    <scope>NUCLEOTIDE SEQUENCE [LARGE SCALE GENOMIC DNA]</scope>
    <source>
        <strain evidence="4 5">PK-24</strain>
    </source>
</reference>
<comment type="catalytic activity">
    <reaction evidence="1">
        <text>trans-3-hydroxy-L-proline = 1-pyrroline-2-carboxylate + H2O</text>
        <dbReference type="Rhea" id="RHEA:10320"/>
        <dbReference type="ChEBI" id="CHEBI:15377"/>
        <dbReference type="ChEBI" id="CHEBI:39785"/>
        <dbReference type="ChEBI" id="CHEBI:57938"/>
        <dbReference type="EC" id="4.2.1.77"/>
    </reaction>
</comment>
<dbReference type="Gene3D" id="3.10.310.10">
    <property type="entry name" value="Diaminopimelate Epimerase, Chain A, domain 1"/>
    <property type="match status" value="2"/>
</dbReference>
<dbReference type="SUPFAM" id="SSF54506">
    <property type="entry name" value="Diaminopimelate epimerase-like"/>
    <property type="match status" value="1"/>
</dbReference>
<evidence type="ECO:0000313" key="5">
    <source>
        <dbReference type="Proteomes" id="UP001378960"/>
    </source>
</evidence>
<organism evidence="4 5">
    <name type="scientific">Pichia kluyveri</name>
    <name type="common">Yeast</name>
    <dbReference type="NCBI Taxonomy" id="36015"/>
    <lineage>
        <taxon>Eukaryota</taxon>
        <taxon>Fungi</taxon>
        <taxon>Dikarya</taxon>
        <taxon>Ascomycota</taxon>
        <taxon>Saccharomycotina</taxon>
        <taxon>Pichiomycetes</taxon>
        <taxon>Pichiales</taxon>
        <taxon>Pichiaceae</taxon>
        <taxon>Pichia</taxon>
    </lineage>
</organism>
<evidence type="ECO:0000256" key="3">
    <source>
        <dbReference type="ARBA" id="ARBA00013105"/>
    </source>
</evidence>
<proteinExistence type="inferred from homology"/>
<keyword evidence="5" id="KW-1185">Reference proteome</keyword>
<name>A0AAV5R2X2_PICKL</name>
<dbReference type="SFLD" id="SFLDS00028">
    <property type="entry name" value="Proline_Racemase"/>
    <property type="match status" value="1"/>
</dbReference>
<dbReference type="EMBL" id="BTGB01000002">
    <property type="protein sequence ID" value="GMM45621.1"/>
    <property type="molecule type" value="Genomic_DNA"/>
</dbReference>
<accession>A0AAV5R2X2</accession>
<gene>
    <name evidence="4" type="ORF">DAPK24_021960</name>
</gene>
<sequence>MNSISVTTLETHTCGEPFRIVINGLPKNIPGITLLEKRNYLQKNYDFIRNSLMREPRGHYDMFGGYLLDPIDKNLNADASIIFFNPDGYTDQCGHGMISVVTTLIEKGWINKSKYKLKPELMEIKLETTVGEILTKACWNGRNVEFVSFENTPVFILYENIKVNTSKGELNGDIVFNGAFNYFTEIDENVLQIKPENASDIMNLGFEVKQIIKNMNNLKIYNKDFPQIKGLHGVDFVNIRNKPDKSNTQMVNQKSCLVLGVKQVDRSPCGSGTAGRTGLLYLKGKHNKDDYFVNESLIGSIFHAKVTETGLKANNLEKDACIVRIEGSANILGSSTWDIDFNDKIGLNGFIVSR</sequence>
<dbReference type="PIRSF" id="PIRSF029792">
    <property type="entry name" value="Pro_racemase"/>
    <property type="match status" value="1"/>
</dbReference>
<dbReference type="InterPro" id="IPR008794">
    <property type="entry name" value="Pro_racemase_fam"/>
</dbReference>
<dbReference type="GO" id="GO:0050346">
    <property type="term" value="F:trans-L-3-hydroxyproline dehydratase activity"/>
    <property type="evidence" value="ECO:0007669"/>
    <property type="project" value="UniProtKB-EC"/>
</dbReference>
<dbReference type="PANTHER" id="PTHR33442:SF1">
    <property type="entry name" value="TRANS-3-HYDROXY-L-PROLINE DEHYDRATASE"/>
    <property type="match status" value="1"/>
</dbReference>
<evidence type="ECO:0000256" key="2">
    <source>
        <dbReference type="ARBA" id="ARBA00007529"/>
    </source>
</evidence>
<evidence type="ECO:0000313" key="4">
    <source>
        <dbReference type="EMBL" id="GMM45621.1"/>
    </source>
</evidence>
<dbReference type="AlphaFoldDB" id="A0AAV5R2X2"/>
<dbReference type="Proteomes" id="UP001378960">
    <property type="component" value="Unassembled WGS sequence"/>
</dbReference>